<feature type="region of interest" description="Disordered" evidence="2">
    <location>
        <begin position="268"/>
        <end position="305"/>
    </location>
</feature>
<dbReference type="Pfam" id="PF02668">
    <property type="entry name" value="TauD"/>
    <property type="match status" value="1"/>
</dbReference>
<dbReference type="PANTHER" id="PTHR10696:SF49">
    <property type="entry name" value="TAUD_TFDA-LIKE DOMAIN-CONTAINING PROTEIN"/>
    <property type="match status" value="1"/>
</dbReference>
<accession>A0A9P1MBF0</accession>
<feature type="domain" description="TauD/TfdA-like" evidence="3">
    <location>
        <begin position="125"/>
        <end position="367"/>
    </location>
</feature>
<keyword evidence="1" id="KW-0560">Oxidoreductase</keyword>
<dbReference type="Proteomes" id="UP000838763">
    <property type="component" value="Unassembled WGS sequence"/>
</dbReference>
<protein>
    <recommendedName>
        <fullName evidence="3">TauD/TfdA-like domain-containing protein</fullName>
    </recommendedName>
</protein>
<dbReference type="InterPro" id="IPR050411">
    <property type="entry name" value="AlphaKG_dependent_hydroxylases"/>
</dbReference>
<dbReference type="SUPFAM" id="SSF51197">
    <property type="entry name" value="Clavaminate synthase-like"/>
    <property type="match status" value="1"/>
</dbReference>
<gene>
    <name evidence="4" type="ORF">PPNO1_LOCUS5002</name>
</gene>
<comment type="caution">
    <text evidence="4">The sequence shown here is derived from an EMBL/GenBank/DDBJ whole genome shotgun (WGS) entry which is preliminary data.</text>
</comment>
<reference evidence="4" key="1">
    <citation type="submission" date="2022-11" db="EMBL/GenBank/DDBJ databases">
        <authorList>
            <person name="Scott C."/>
            <person name="Bruce N."/>
        </authorList>
    </citation>
    <scope>NUCLEOTIDE SEQUENCE</scope>
</reference>
<dbReference type="InterPro" id="IPR003819">
    <property type="entry name" value="TauD/TfdA-like"/>
</dbReference>
<proteinExistence type="predicted"/>
<name>A0A9P1MBF0_9PEZI</name>
<dbReference type="OrthoDB" id="272271at2759"/>
<keyword evidence="5" id="KW-1185">Reference proteome</keyword>
<dbReference type="GO" id="GO:0016491">
    <property type="term" value="F:oxidoreductase activity"/>
    <property type="evidence" value="ECO:0007669"/>
    <property type="project" value="UniProtKB-KW"/>
</dbReference>
<evidence type="ECO:0000259" key="3">
    <source>
        <dbReference type="Pfam" id="PF02668"/>
    </source>
</evidence>
<dbReference type="Gene3D" id="3.60.130.10">
    <property type="entry name" value="Clavaminate synthase-like"/>
    <property type="match status" value="1"/>
</dbReference>
<sequence length="417" mass="47215">MPTSLISRMLDEPVQYYSQGLRGRFQVDALRNPMLQTFSKAYAAIDYEFSQEDYEGRTEAVLRAGHLETHLPYGFPESVKGRMTWSGADFANDESYVVHLTDEWKVEIQSALDHFLSLGIPNTEVNPSNFPLPTLGPRLVEIRNDVYYGRGFAILRGLDVDSFDNDNGITVSLGITSYVAPTRGKQNQRGDMIMHVINTDEDDVQSNKTVEKPFHTDTVCDVLCLFTKACASVGGRSIMSSVGQVYNELAATRPDIIHALTRPNWPFDTILQPRPPLPPRRQDPHELLPPPPHRLPPRDPRTPGIPGLTERQAEALDAVHAIARAHEIRTVMQKGDIRFLNNMGLLHRRESFEDAEGADRRHLVRLWLHNQDHCWKLPAPLRLAWARVFEDEERETHWTFDPVGADGKVLRSAVSCD</sequence>
<organism evidence="4 5">
    <name type="scientific">Parascedosporium putredinis</name>
    <dbReference type="NCBI Taxonomy" id="1442378"/>
    <lineage>
        <taxon>Eukaryota</taxon>
        <taxon>Fungi</taxon>
        <taxon>Dikarya</taxon>
        <taxon>Ascomycota</taxon>
        <taxon>Pezizomycotina</taxon>
        <taxon>Sordariomycetes</taxon>
        <taxon>Hypocreomycetidae</taxon>
        <taxon>Microascales</taxon>
        <taxon>Microascaceae</taxon>
        <taxon>Parascedosporium</taxon>
    </lineage>
</organism>
<evidence type="ECO:0000313" key="4">
    <source>
        <dbReference type="EMBL" id="CAI4215290.1"/>
    </source>
</evidence>
<dbReference type="PANTHER" id="PTHR10696">
    <property type="entry name" value="GAMMA-BUTYROBETAINE HYDROXYLASE-RELATED"/>
    <property type="match status" value="1"/>
</dbReference>
<dbReference type="AlphaFoldDB" id="A0A9P1MBF0"/>
<evidence type="ECO:0000313" key="5">
    <source>
        <dbReference type="Proteomes" id="UP000838763"/>
    </source>
</evidence>
<evidence type="ECO:0000256" key="1">
    <source>
        <dbReference type="ARBA" id="ARBA00023002"/>
    </source>
</evidence>
<dbReference type="EMBL" id="CALLCH030000012">
    <property type="protein sequence ID" value="CAI4215290.1"/>
    <property type="molecule type" value="Genomic_DNA"/>
</dbReference>
<evidence type="ECO:0000256" key="2">
    <source>
        <dbReference type="SAM" id="MobiDB-lite"/>
    </source>
</evidence>
<dbReference type="InterPro" id="IPR042098">
    <property type="entry name" value="TauD-like_sf"/>
</dbReference>